<dbReference type="GO" id="GO:0006979">
    <property type="term" value="P:response to oxidative stress"/>
    <property type="evidence" value="ECO:0007669"/>
    <property type="project" value="InterPro"/>
</dbReference>
<dbReference type="SUPFAM" id="SSF51316">
    <property type="entry name" value="Mss4-like"/>
    <property type="match status" value="1"/>
</dbReference>
<dbReference type="PROSITE" id="PS51790">
    <property type="entry name" value="MSRB"/>
    <property type="match status" value="1"/>
</dbReference>
<organism evidence="6 7">
    <name type="scientific">Paracoccus chinensis</name>
    <dbReference type="NCBI Taxonomy" id="525640"/>
    <lineage>
        <taxon>Bacteria</taxon>
        <taxon>Pseudomonadati</taxon>
        <taxon>Pseudomonadota</taxon>
        <taxon>Alphaproteobacteria</taxon>
        <taxon>Rhodobacterales</taxon>
        <taxon>Paracoccaceae</taxon>
        <taxon>Paracoccus</taxon>
    </lineage>
</organism>
<evidence type="ECO:0000259" key="5">
    <source>
        <dbReference type="PROSITE" id="PS51790"/>
    </source>
</evidence>
<evidence type="ECO:0000256" key="2">
    <source>
        <dbReference type="ARBA" id="ARBA00012499"/>
    </source>
</evidence>
<dbReference type="EC" id="1.8.4.12" evidence="2"/>
<evidence type="ECO:0000256" key="3">
    <source>
        <dbReference type="ARBA" id="ARBA00023002"/>
    </source>
</evidence>
<comment type="similarity">
    <text evidence="1">Belongs to the MsrB Met sulfoxide reductase family.</text>
</comment>
<dbReference type="GO" id="GO:0033743">
    <property type="term" value="F:peptide-methionine (R)-S-oxide reductase activity"/>
    <property type="evidence" value="ECO:0007669"/>
    <property type="project" value="UniProtKB-EC"/>
</dbReference>
<gene>
    <name evidence="6" type="ORF">SAMN04487971_10848</name>
</gene>
<keyword evidence="7" id="KW-1185">Reference proteome</keyword>
<dbReference type="InterPro" id="IPR002579">
    <property type="entry name" value="Met_Sox_Rdtase_MsrB_dom"/>
</dbReference>
<sequence length="136" mass="14995">MADKITRSDAEWRELLDPATYHVTRQAGTERPFSHPGFPKGPGHYVCACCGTKVFDGDQKFESHCGWPSFSRAAGNIEEHRDLSHGMIRTEVRCERCDAHLGHVFPDGPPPTGLRYCINGVAIRFVPEGAQTAAAE</sequence>
<dbReference type="Proteomes" id="UP000199555">
    <property type="component" value="Unassembled WGS sequence"/>
</dbReference>
<dbReference type="InterPro" id="IPR011057">
    <property type="entry name" value="Mss4-like_sf"/>
</dbReference>
<dbReference type="InterPro" id="IPR028427">
    <property type="entry name" value="Met_Sox_Rdtase_MsrB"/>
</dbReference>
<dbReference type="Gene3D" id="2.170.150.20">
    <property type="entry name" value="Peptide methionine sulfoxide reductase"/>
    <property type="match status" value="1"/>
</dbReference>
<dbReference type="AlphaFoldDB" id="A0A1G9IL75"/>
<evidence type="ECO:0000313" key="7">
    <source>
        <dbReference type="Proteomes" id="UP000199555"/>
    </source>
</evidence>
<dbReference type="OrthoDB" id="9785497at2"/>
<protein>
    <recommendedName>
        <fullName evidence="2">peptide-methionine (R)-S-oxide reductase</fullName>
        <ecNumber evidence="2">1.8.4.12</ecNumber>
    </recommendedName>
</protein>
<evidence type="ECO:0000313" key="6">
    <source>
        <dbReference type="EMBL" id="SDL26008.1"/>
    </source>
</evidence>
<dbReference type="Pfam" id="PF01641">
    <property type="entry name" value="SelR"/>
    <property type="match status" value="1"/>
</dbReference>
<proteinExistence type="inferred from homology"/>
<reference evidence="7" key="1">
    <citation type="submission" date="2016-10" db="EMBL/GenBank/DDBJ databases">
        <authorList>
            <person name="Varghese N."/>
            <person name="Submissions S."/>
        </authorList>
    </citation>
    <scope>NUCLEOTIDE SEQUENCE [LARGE SCALE GENOMIC DNA]</scope>
    <source>
        <strain evidence="7">CGMCC 1.7655</strain>
    </source>
</reference>
<dbReference type="RefSeq" id="WP_090755343.1">
    <property type="nucleotide sequence ID" value="NZ_FNGE01000008.1"/>
</dbReference>
<dbReference type="NCBIfam" id="TIGR00357">
    <property type="entry name" value="peptide-methionine (R)-S-oxide reductase MsrB"/>
    <property type="match status" value="1"/>
</dbReference>
<keyword evidence="3" id="KW-0560">Oxidoreductase</keyword>
<feature type="domain" description="MsrB" evidence="5">
    <location>
        <begin position="9"/>
        <end position="128"/>
    </location>
</feature>
<dbReference type="PANTHER" id="PTHR10173:SF52">
    <property type="entry name" value="METHIONINE-R-SULFOXIDE REDUCTASE B1"/>
    <property type="match status" value="1"/>
</dbReference>
<dbReference type="EMBL" id="FNGE01000008">
    <property type="protein sequence ID" value="SDL26008.1"/>
    <property type="molecule type" value="Genomic_DNA"/>
</dbReference>
<dbReference type="PANTHER" id="PTHR10173">
    <property type="entry name" value="METHIONINE SULFOXIDE REDUCTASE"/>
    <property type="match status" value="1"/>
</dbReference>
<dbReference type="STRING" id="525640.SAMN04487971_10848"/>
<dbReference type="GO" id="GO:0030091">
    <property type="term" value="P:protein repair"/>
    <property type="evidence" value="ECO:0007669"/>
    <property type="project" value="InterPro"/>
</dbReference>
<dbReference type="GO" id="GO:0005737">
    <property type="term" value="C:cytoplasm"/>
    <property type="evidence" value="ECO:0007669"/>
    <property type="project" value="TreeGrafter"/>
</dbReference>
<evidence type="ECO:0000256" key="1">
    <source>
        <dbReference type="ARBA" id="ARBA00007174"/>
    </source>
</evidence>
<name>A0A1G9IL75_9RHOB</name>
<comment type="catalytic activity">
    <reaction evidence="4">
        <text>L-methionyl-[protein] + [thioredoxin]-disulfide + H2O = L-methionyl-(R)-S-oxide-[protein] + [thioredoxin]-dithiol</text>
        <dbReference type="Rhea" id="RHEA:24164"/>
        <dbReference type="Rhea" id="RHEA-COMP:10698"/>
        <dbReference type="Rhea" id="RHEA-COMP:10700"/>
        <dbReference type="Rhea" id="RHEA-COMP:12313"/>
        <dbReference type="Rhea" id="RHEA-COMP:12314"/>
        <dbReference type="ChEBI" id="CHEBI:15377"/>
        <dbReference type="ChEBI" id="CHEBI:16044"/>
        <dbReference type="ChEBI" id="CHEBI:29950"/>
        <dbReference type="ChEBI" id="CHEBI:45764"/>
        <dbReference type="ChEBI" id="CHEBI:50058"/>
        <dbReference type="EC" id="1.8.4.12"/>
    </reaction>
</comment>
<accession>A0A1G9IL75</accession>
<evidence type="ECO:0000256" key="4">
    <source>
        <dbReference type="ARBA" id="ARBA00048488"/>
    </source>
</evidence>